<accession>A0ABT6TQY3</accession>
<name>A0ABT6TQY3_9BACL</name>
<organism evidence="1 2">
    <name type="scientific">Cohnella hashimotonis</name>
    <dbReference type="NCBI Taxonomy" id="2826895"/>
    <lineage>
        <taxon>Bacteria</taxon>
        <taxon>Bacillati</taxon>
        <taxon>Bacillota</taxon>
        <taxon>Bacilli</taxon>
        <taxon>Bacillales</taxon>
        <taxon>Paenibacillaceae</taxon>
        <taxon>Cohnella</taxon>
    </lineage>
</organism>
<evidence type="ECO:0000313" key="2">
    <source>
        <dbReference type="Proteomes" id="UP001161691"/>
    </source>
</evidence>
<reference evidence="1" key="1">
    <citation type="submission" date="2023-04" db="EMBL/GenBank/DDBJ databases">
        <title>Comparative genomic analysis of Cohnella hashimotonis sp. nov., isolated from the International Space Station.</title>
        <authorList>
            <person name="Venkateswaran K."/>
            <person name="Simpson A."/>
        </authorList>
    </citation>
    <scope>NUCLEOTIDE SEQUENCE</scope>
    <source>
        <strain evidence="1">F6_2S_P_1</strain>
    </source>
</reference>
<comment type="caution">
    <text evidence="1">The sequence shown here is derived from an EMBL/GenBank/DDBJ whole genome shotgun (WGS) entry which is preliminary data.</text>
</comment>
<sequence length="83" mass="9021">MDGTGRMDGAGRMDARDAWMRGTHGWRGTRGCAGRMDGAGRVDARDAWMARDGMLRRAAGLCYNTGIEKALQYGQAGRLIEPC</sequence>
<dbReference type="EMBL" id="JAGRPV010000001">
    <property type="protein sequence ID" value="MDI4648638.1"/>
    <property type="molecule type" value="Genomic_DNA"/>
</dbReference>
<gene>
    <name evidence="1" type="ORF">KB449_27035</name>
</gene>
<evidence type="ECO:0000313" key="1">
    <source>
        <dbReference type="EMBL" id="MDI4648638.1"/>
    </source>
</evidence>
<protein>
    <submittedName>
        <fullName evidence="1">Uncharacterized protein</fullName>
    </submittedName>
</protein>
<proteinExistence type="predicted"/>
<dbReference type="Proteomes" id="UP001161691">
    <property type="component" value="Unassembled WGS sequence"/>
</dbReference>
<keyword evidence="2" id="KW-1185">Reference proteome</keyword>
<dbReference type="RefSeq" id="WP_282911337.1">
    <property type="nucleotide sequence ID" value="NZ_JAGRPV010000001.1"/>
</dbReference>